<dbReference type="RefSeq" id="WP_091177721.1">
    <property type="nucleotide sequence ID" value="NZ_FOFA01000001.1"/>
</dbReference>
<proteinExistence type="inferred from homology"/>
<evidence type="ECO:0000259" key="12">
    <source>
        <dbReference type="Pfam" id="PF01435"/>
    </source>
</evidence>
<dbReference type="CDD" id="cd07325">
    <property type="entry name" value="M48_Ste24p_like"/>
    <property type="match status" value="1"/>
</dbReference>
<accession>A0A1H9AX34</accession>
<evidence type="ECO:0000256" key="1">
    <source>
        <dbReference type="ARBA" id="ARBA00022475"/>
    </source>
</evidence>
<dbReference type="InterPro" id="IPR001915">
    <property type="entry name" value="Peptidase_M48"/>
</dbReference>
<gene>
    <name evidence="13" type="ORF">SAMN05421756_101759</name>
</gene>
<evidence type="ECO:0000256" key="5">
    <source>
        <dbReference type="ARBA" id="ARBA00022801"/>
    </source>
</evidence>
<evidence type="ECO:0000256" key="4">
    <source>
        <dbReference type="ARBA" id="ARBA00022723"/>
    </source>
</evidence>
<feature type="compositionally biased region" description="Low complexity" evidence="11">
    <location>
        <begin position="339"/>
        <end position="349"/>
    </location>
</feature>
<keyword evidence="4" id="KW-0479">Metal-binding</keyword>
<dbReference type="GO" id="GO:0004222">
    <property type="term" value="F:metalloendopeptidase activity"/>
    <property type="evidence" value="ECO:0007669"/>
    <property type="project" value="InterPro"/>
</dbReference>
<evidence type="ECO:0000256" key="11">
    <source>
        <dbReference type="SAM" id="MobiDB-lite"/>
    </source>
</evidence>
<dbReference type="Proteomes" id="UP000198504">
    <property type="component" value="Unassembled WGS sequence"/>
</dbReference>
<feature type="region of interest" description="Disordered" evidence="11">
    <location>
        <begin position="339"/>
        <end position="360"/>
    </location>
</feature>
<dbReference type="Gene3D" id="3.30.2010.10">
    <property type="entry name" value="Metalloproteases ('zincins'), catalytic domain"/>
    <property type="match status" value="1"/>
</dbReference>
<evidence type="ECO:0000256" key="6">
    <source>
        <dbReference type="ARBA" id="ARBA00022833"/>
    </source>
</evidence>
<evidence type="ECO:0000256" key="7">
    <source>
        <dbReference type="ARBA" id="ARBA00022989"/>
    </source>
</evidence>
<evidence type="ECO:0000313" key="14">
    <source>
        <dbReference type="Proteomes" id="UP000198504"/>
    </source>
</evidence>
<dbReference type="GO" id="GO:0006508">
    <property type="term" value="P:proteolysis"/>
    <property type="evidence" value="ECO:0007669"/>
    <property type="project" value="UniProtKB-KW"/>
</dbReference>
<name>A0A1H9AX34_9ACTN</name>
<comment type="cofactor">
    <cofactor evidence="10">
        <name>Zn(2+)</name>
        <dbReference type="ChEBI" id="CHEBI:29105"/>
    </cofactor>
    <text evidence="10">Binds 1 zinc ion per subunit.</text>
</comment>
<evidence type="ECO:0000313" key="13">
    <source>
        <dbReference type="EMBL" id="SEP81179.1"/>
    </source>
</evidence>
<keyword evidence="9" id="KW-0472">Membrane</keyword>
<evidence type="ECO:0000256" key="10">
    <source>
        <dbReference type="RuleBase" id="RU003983"/>
    </source>
</evidence>
<dbReference type="PANTHER" id="PTHR43221:SF3">
    <property type="entry name" value="SLL1280 PROTEIN"/>
    <property type="match status" value="1"/>
</dbReference>
<keyword evidence="14" id="KW-1185">Reference proteome</keyword>
<dbReference type="AlphaFoldDB" id="A0A1H9AX34"/>
<keyword evidence="5 10" id="KW-0378">Hydrolase</keyword>
<comment type="similarity">
    <text evidence="10">Belongs to the peptidase M48 family.</text>
</comment>
<dbReference type="GO" id="GO:0046872">
    <property type="term" value="F:metal ion binding"/>
    <property type="evidence" value="ECO:0007669"/>
    <property type="project" value="UniProtKB-KW"/>
</dbReference>
<dbReference type="OrthoDB" id="9810445at2"/>
<feature type="domain" description="Peptidase M48" evidence="12">
    <location>
        <begin position="74"/>
        <end position="267"/>
    </location>
</feature>
<evidence type="ECO:0000256" key="2">
    <source>
        <dbReference type="ARBA" id="ARBA00022670"/>
    </source>
</evidence>
<keyword evidence="1" id="KW-1003">Cell membrane</keyword>
<keyword evidence="2 10" id="KW-0645">Protease</keyword>
<protein>
    <submittedName>
        <fullName evidence="13">Zn-dependent protease with chaperone function</fullName>
    </submittedName>
</protein>
<evidence type="ECO:0000256" key="3">
    <source>
        <dbReference type="ARBA" id="ARBA00022692"/>
    </source>
</evidence>
<dbReference type="InterPro" id="IPR050083">
    <property type="entry name" value="HtpX_protease"/>
</dbReference>
<keyword evidence="8 10" id="KW-0482">Metalloprotease</keyword>
<evidence type="ECO:0000256" key="8">
    <source>
        <dbReference type="ARBA" id="ARBA00023049"/>
    </source>
</evidence>
<keyword evidence="6 10" id="KW-0862">Zinc</keyword>
<keyword evidence="7" id="KW-1133">Transmembrane helix</keyword>
<sequence>MSYASERTLRPGRMRFPDISPRAYEHPADRGAVVALRALPGFDTVLRAVSGVVGERSVRLLYLATSIRTSVRQYPELHAIVAECATTLDLHPVPELFVTMNPVPEAVTIGLDRPVIVLSTGMLQMVDAEGLRFVVGHEVGHVLSGHAIYRTLLLQLLSLSQSVSWLPVGSWGLRVIVLALGEWFRKSELSADRAGLLCTQDPTTALRVHAAMAGALDPDDMDVAGFLDQAKDYQASRDVRDSVLRLLQVTGSTHPLAALRAAELQQWAAGPEYRAILAGDYLRRSDEAGAPIAEDVREAAASYSTAFTSSSDPLVGLVGRIGGLAGSVGGAAASRVRSWWQSGRAPGEAGDADGPEDGRA</sequence>
<dbReference type="EMBL" id="FOFA01000001">
    <property type="protein sequence ID" value="SEP81179.1"/>
    <property type="molecule type" value="Genomic_DNA"/>
</dbReference>
<dbReference type="PANTHER" id="PTHR43221">
    <property type="entry name" value="PROTEASE HTPX"/>
    <property type="match status" value="1"/>
</dbReference>
<evidence type="ECO:0000256" key="9">
    <source>
        <dbReference type="ARBA" id="ARBA00023136"/>
    </source>
</evidence>
<reference evidence="14" key="1">
    <citation type="submission" date="2016-10" db="EMBL/GenBank/DDBJ databases">
        <authorList>
            <person name="Varghese N."/>
            <person name="Submissions S."/>
        </authorList>
    </citation>
    <scope>NUCLEOTIDE SEQUENCE [LARGE SCALE GENOMIC DNA]</scope>
    <source>
        <strain evidence="14">CGMCC 4.6856</strain>
    </source>
</reference>
<dbReference type="STRING" id="1036181.SAMN05421756_101759"/>
<organism evidence="13 14">
    <name type="scientific">Microlunatus flavus</name>
    <dbReference type="NCBI Taxonomy" id="1036181"/>
    <lineage>
        <taxon>Bacteria</taxon>
        <taxon>Bacillati</taxon>
        <taxon>Actinomycetota</taxon>
        <taxon>Actinomycetes</taxon>
        <taxon>Propionibacteriales</taxon>
        <taxon>Propionibacteriaceae</taxon>
        <taxon>Microlunatus</taxon>
    </lineage>
</organism>
<dbReference type="Pfam" id="PF01435">
    <property type="entry name" value="Peptidase_M48"/>
    <property type="match status" value="1"/>
</dbReference>
<feature type="compositionally biased region" description="Acidic residues" evidence="11">
    <location>
        <begin position="350"/>
        <end position="360"/>
    </location>
</feature>
<keyword evidence="3" id="KW-0812">Transmembrane</keyword>